<dbReference type="EMBL" id="BARW01020009">
    <property type="protein sequence ID" value="GAJ01434.1"/>
    <property type="molecule type" value="Genomic_DNA"/>
</dbReference>
<sequence length="179" mass="22490">IVISKAKETKNNMFLILHINLERSTKNIIERLKEIIKEYKSQFDCEKLPVRRLSNEKWALYFRVYDMERSGMTFNQIAKELNMKRRSVNECHKMAWIAIYIDIHRERAYRKGHDQIRRRYFDKLYEEKRRYGLKGYMNYAKRERPYRDAMIDFEYQAREWENKQNKKDYKKWFEKEYRK</sequence>
<reference evidence="1" key="1">
    <citation type="journal article" date="2014" name="Front. Microbiol.">
        <title>High frequency of phylogenetically diverse reductive dehalogenase-homologous genes in deep subseafloor sedimentary metagenomes.</title>
        <authorList>
            <person name="Kawai M."/>
            <person name="Futagami T."/>
            <person name="Toyoda A."/>
            <person name="Takaki Y."/>
            <person name="Nishi S."/>
            <person name="Hori S."/>
            <person name="Arai W."/>
            <person name="Tsubouchi T."/>
            <person name="Morono Y."/>
            <person name="Uchiyama I."/>
            <person name="Ito T."/>
            <person name="Fujiyama A."/>
            <person name="Inagaki F."/>
            <person name="Takami H."/>
        </authorList>
    </citation>
    <scope>NUCLEOTIDE SEQUENCE</scope>
    <source>
        <strain evidence="1">Expedition CK06-06</strain>
    </source>
</reference>
<evidence type="ECO:0008006" key="2">
    <source>
        <dbReference type="Google" id="ProtNLM"/>
    </source>
</evidence>
<dbReference type="AlphaFoldDB" id="X1T819"/>
<proteinExistence type="predicted"/>
<organism evidence="1">
    <name type="scientific">marine sediment metagenome</name>
    <dbReference type="NCBI Taxonomy" id="412755"/>
    <lineage>
        <taxon>unclassified sequences</taxon>
        <taxon>metagenomes</taxon>
        <taxon>ecological metagenomes</taxon>
    </lineage>
</organism>
<gene>
    <name evidence="1" type="ORF">S12H4_33880</name>
</gene>
<feature type="non-terminal residue" evidence="1">
    <location>
        <position position="1"/>
    </location>
</feature>
<protein>
    <recommendedName>
        <fullName evidence="2">Resolvase HTH domain-containing protein</fullName>
    </recommendedName>
</protein>
<evidence type="ECO:0000313" key="1">
    <source>
        <dbReference type="EMBL" id="GAJ01434.1"/>
    </source>
</evidence>
<comment type="caution">
    <text evidence="1">The sequence shown here is derived from an EMBL/GenBank/DDBJ whole genome shotgun (WGS) entry which is preliminary data.</text>
</comment>
<accession>X1T819</accession>
<name>X1T819_9ZZZZ</name>